<proteinExistence type="predicted"/>
<evidence type="ECO:0000313" key="2">
    <source>
        <dbReference type="EMBL" id="MPC89731.1"/>
    </source>
</evidence>
<gene>
    <name evidence="2" type="ORF">E2C01_084690</name>
</gene>
<dbReference type="Proteomes" id="UP000324222">
    <property type="component" value="Unassembled WGS sequence"/>
</dbReference>
<dbReference type="EMBL" id="VSRR010081997">
    <property type="protein sequence ID" value="MPC89731.1"/>
    <property type="molecule type" value="Genomic_DNA"/>
</dbReference>
<name>A0A5B7IVZ8_PORTR</name>
<protein>
    <submittedName>
        <fullName evidence="2">Uncharacterized protein</fullName>
    </submittedName>
</protein>
<keyword evidence="3" id="KW-1185">Reference proteome</keyword>
<accession>A0A5B7IVZ8</accession>
<sequence length="63" mass="6862">MGNEARRGARRRAPIATTTTTTTTKEPPAAQAGAAFSKCSQGLKTNPLVYKEDKFSWLTFKNS</sequence>
<reference evidence="2 3" key="1">
    <citation type="submission" date="2019-05" db="EMBL/GenBank/DDBJ databases">
        <title>Another draft genome of Portunus trituberculatus and its Hox gene families provides insights of decapod evolution.</title>
        <authorList>
            <person name="Jeong J.-H."/>
            <person name="Song I."/>
            <person name="Kim S."/>
            <person name="Choi T."/>
            <person name="Kim D."/>
            <person name="Ryu S."/>
            <person name="Kim W."/>
        </authorList>
    </citation>
    <scope>NUCLEOTIDE SEQUENCE [LARGE SCALE GENOMIC DNA]</scope>
    <source>
        <tissue evidence="2">Muscle</tissue>
    </source>
</reference>
<feature type="compositionally biased region" description="Low complexity" evidence="1">
    <location>
        <begin position="14"/>
        <end position="32"/>
    </location>
</feature>
<comment type="caution">
    <text evidence="2">The sequence shown here is derived from an EMBL/GenBank/DDBJ whole genome shotgun (WGS) entry which is preliminary data.</text>
</comment>
<evidence type="ECO:0000256" key="1">
    <source>
        <dbReference type="SAM" id="MobiDB-lite"/>
    </source>
</evidence>
<dbReference type="AlphaFoldDB" id="A0A5B7IVZ8"/>
<evidence type="ECO:0000313" key="3">
    <source>
        <dbReference type="Proteomes" id="UP000324222"/>
    </source>
</evidence>
<organism evidence="2 3">
    <name type="scientific">Portunus trituberculatus</name>
    <name type="common">Swimming crab</name>
    <name type="synonym">Neptunus trituberculatus</name>
    <dbReference type="NCBI Taxonomy" id="210409"/>
    <lineage>
        <taxon>Eukaryota</taxon>
        <taxon>Metazoa</taxon>
        <taxon>Ecdysozoa</taxon>
        <taxon>Arthropoda</taxon>
        <taxon>Crustacea</taxon>
        <taxon>Multicrustacea</taxon>
        <taxon>Malacostraca</taxon>
        <taxon>Eumalacostraca</taxon>
        <taxon>Eucarida</taxon>
        <taxon>Decapoda</taxon>
        <taxon>Pleocyemata</taxon>
        <taxon>Brachyura</taxon>
        <taxon>Eubrachyura</taxon>
        <taxon>Portunoidea</taxon>
        <taxon>Portunidae</taxon>
        <taxon>Portuninae</taxon>
        <taxon>Portunus</taxon>
    </lineage>
</organism>
<feature type="region of interest" description="Disordered" evidence="1">
    <location>
        <begin position="1"/>
        <end position="33"/>
    </location>
</feature>